<feature type="non-terminal residue" evidence="13">
    <location>
        <position position="1"/>
    </location>
</feature>
<comment type="subcellular location">
    <subcellularLocation>
        <location evidence="1">Cell junction</location>
        <location evidence="1">Gap junction</location>
    </subcellularLocation>
    <subcellularLocation>
        <location evidence="2 12">Cell membrane</location>
        <topology evidence="2 12">Multi-pass membrane protein</topology>
    </subcellularLocation>
</comment>
<keyword evidence="11 12" id="KW-0407">Ion channel</keyword>
<keyword evidence="4" id="KW-1003">Cell membrane</keyword>
<comment type="caution">
    <text evidence="13">The sequence shown here is derived from an EMBL/GenBank/DDBJ whole genome shotgun (WGS) entry which is preliminary data.</text>
</comment>
<evidence type="ECO:0000256" key="9">
    <source>
        <dbReference type="ARBA" id="ARBA00023065"/>
    </source>
</evidence>
<evidence type="ECO:0000256" key="5">
    <source>
        <dbReference type="ARBA" id="ARBA00022692"/>
    </source>
</evidence>
<evidence type="ECO:0000256" key="3">
    <source>
        <dbReference type="ARBA" id="ARBA00022448"/>
    </source>
</evidence>
<keyword evidence="9 12" id="KW-0406">Ion transport</keyword>
<evidence type="ECO:0000256" key="6">
    <source>
        <dbReference type="ARBA" id="ARBA00022868"/>
    </source>
</evidence>
<evidence type="ECO:0000256" key="12">
    <source>
        <dbReference type="RuleBase" id="RU010713"/>
    </source>
</evidence>
<dbReference type="GO" id="GO:0005243">
    <property type="term" value="F:gap junction channel activity"/>
    <property type="evidence" value="ECO:0007669"/>
    <property type="project" value="TreeGrafter"/>
</dbReference>
<reference evidence="13" key="1">
    <citation type="submission" date="2023-10" db="EMBL/GenBank/DDBJ databases">
        <title>Genome assembly of Pristionchus species.</title>
        <authorList>
            <person name="Yoshida K."/>
            <person name="Sommer R.J."/>
        </authorList>
    </citation>
    <scope>NUCLEOTIDE SEQUENCE</scope>
    <source>
        <strain evidence="13">RS0144</strain>
    </source>
</reference>
<dbReference type="AlphaFoldDB" id="A0AAV5U9M1"/>
<keyword evidence="6" id="KW-0303">Gap junction</keyword>
<comment type="similarity">
    <text evidence="12">Belongs to the pannexin family.</text>
</comment>
<dbReference type="Proteomes" id="UP001432027">
    <property type="component" value="Unassembled WGS sequence"/>
</dbReference>
<evidence type="ECO:0000256" key="2">
    <source>
        <dbReference type="ARBA" id="ARBA00004651"/>
    </source>
</evidence>
<comment type="caution">
    <text evidence="12">Lacks conserved residue(s) required for the propagation of feature annotation.</text>
</comment>
<keyword evidence="14" id="KW-1185">Reference proteome</keyword>
<dbReference type="GO" id="GO:0005886">
    <property type="term" value="C:plasma membrane"/>
    <property type="evidence" value="ECO:0007669"/>
    <property type="project" value="UniProtKB-SubCell"/>
</dbReference>
<dbReference type="GO" id="GO:0005921">
    <property type="term" value="C:gap junction"/>
    <property type="evidence" value="ECO:0007669"/>
    <property type="project" value="UniProtKB-SubCell"/>
</dbReference>
<dbReference type="Pfam" id="PF00876">
    <property type="entry name" value="Innexin"/>
    <property type="match status" value="1"/>
</dbReference>
<evidence type="ECO:0000256" key="11">
    <source>
        <dbReference type="ARBA" id="ARBA00023303"/>
    </source>
</evidence>
<dbReference type="EMBL" id="BTSX01000006">
    <property type="protein sequence ID" value="GMT03363.1"/>
    <property type="molecule type" value="Genomic_DNA"/>
</dbReference>
<keyword evidence="5 12" id="KW-0812">Transmembrane</keyword>
<evidence type="ECO:0000256" key="7">
    <source>
        <dbReference type="ARBA" id="ARBA00022949"/>
    </source>
</evidence>
<sequence>ITGHFPRTVHCDFHRRALASSQLETVLCTLHLNTYYEKICLFLWFWMLFVLIVSSVFVYIRILSSLRSTSEQQIRQLLKFAPESDLPYAIDRFLVSLGPDGIFVLQQIALNLGDLPASYLAAAMIACCEKSRGEGEKK</sequence>
<proteinExistence type="inferred from homology"/>
<protein>
    <recommendedName>
        <fullName evidence="12">Innexin</fullName>
    </recommendedName>
</protein>
<evidence type="ECO:0000256" key="10">
    <source>
        <dbReference type="ARBA" id="ARBA00023136"/>
    </source>
</evidence>
<evidence type="ECO:0000256" key="4">
    <source>
        <dbReference type="ARBA" id="ARBA00022475"/>
    </source>
</evidence>
<accession>A0AAV5U9M1</accession>
<name>A0AAV5U9M1_9BILA</name>
<evidence type="ECO:0000313" key="13">
    <source>
        <dbReference type="EMBL" id="GMT03363.1"/>
    </source>
</evidence>
<comment type="function">
    <text evidence="12">Structural component of the gap junctions.</text>
</comment>
<dbReference type="InterPro" id="IPR000990">
    <property type="entry name" value="Innexin"/>
</dbReference>
<dbReference type="PANTHER" id="PTHR11893:SF10">
    <property type="entry name" value="INNEXIN-6"/>
    <property type="match status" value="1"/>
</dbReference>
<gene>
    <name evidence="12" type="primary">inx</name>
    <name evidence="13" type="ORF">PENTCL1PPCAC_25537</name>
</gene>
<keyword evidence="3 12" id="KW-0813">Transport</keyword>
<evidence type="ECO:0000256" key="1">
    <source>
        <dbReference type="ARBA" id="ARBA00004610"/>
    </source>
</evidence>
<dbReference type="GO" id="GO:0034220">
    <property type="term" value="P:monoatomic ion transmembrane transport"/>
    <property type="evidence" value="ECO:0007669"/>
    <property type="project" value="UniProtKB-KW"/>
</dbReference>
<dbReference type="PANTHER" id="PTHR11893">
    <property type="entry name" value="INNEXIN"/>
    <property type="match status" value="1"/>
</dbReference>
<feature type="non-terminal residue" evidence="13">
    <location>
        <position position="138"/>
    </location>
</feature>
<organism evidence="13 14">
    <name type="scientific">Pristionchus entomophagus</name>
    <dbReference type="NCBI Taxonomy" id="358040"/>
    <lineage>
        <taxon>Eukaryota</taxon>
        <taxon>Metazoa</taxon>
        <taxon>Ecdysozoa</taxon>
        <taxon>Nematoda</taxon>
        <taxon>Chromadorea</taxon>
        <taxon>Rhabditida</taxon>
        <taxon>Rhabditina</taxon>
        <taxon>Diplogasteromorpha</taxon>
        <taxon>Diplogasteroidea</taxon>
        <taxon>Neodiplogasteridae</taxon>
        <taxon>Pristionchus</taxon>
    </lineage>
</organism>
<dbReference type="PROSITE" id="PS51013">
    <property type="entry name" value="PANNEXIN"/>
    <property type="match status" value="1"/>
</dbReference>
<dbReference type="PRINTS" id="PR01262">
    <property type="entry name" value="INNEXIN"/>
</dbReference>
<keyword evidence="10 12" id="KW-0472">Membrane</keyword>
<keyword evidence="7" id="KW-0965">Cell junction</keyword>
<evidence type="ECO:0000313" key="14">
    <source>
        <dbReference type="Proteomes" id="UP001432027"/>
    </source>
</evidence>
<feature type="transmembrane region" description="Helical" evidence="12">
    <location>
        <begin position="41"/>
        <end position="60"/>
    </location>
</feature>
<evidence type="ECO:0000256" key="8">
    <source>
        <dbReference type="ARBA" id="ARBA00022989"/>
    </source>
</evidence>
<keyword evidence="8 12" id="KW-1133">Transmembrane helix</keyword>